<dbReference type="SUPFAM" id="SSF53098">
    <property type="entry name" value="Ribonuclease H-like"/>
    <property type="match status" value="1"/>
</dbReference>
<feature type="region of interest" description="Disordered" evidence="2">
    <location>
        <begin position="1"/>
        <end position="59"/>
    </location>
</feature>
<proteinExistence type="predicted"/>
<dbReference type="Proteomes" id="UP001157418">
    <property type="component" value="Unassembled WGS sequence"/>
</dbReference>
<feature type="domain" description="hAT-like transposase RNase-H fold" evidence="3">
    <location>
        <begin position="209"/>
        <end position="289"/>
    </location>
</feature>
<keyword evidence="1" id="KW-0238">DNA-binding</keyword>
<feature type="compositionally biased region" description="Polar residues" evidence="2">
    <location>
        <begin position="1"/>
        <end position="11"/>
    </location>
</feature>
<evidence type="ECO:0000313" key="4">
    <source>
        <dbReference type="EMBL" id="CAH1442713.1"/>
    </source>
</evidence>
<sequence>MDITNDGTVTSECEFVSENEVATNTKRKKRKNQKGSNKKDDAKPPRPAPPSTGEAPDHMKKKRSIWWKHFEKTEVVDVAEFPRLWEFNPEVIRRALARMLIVDELPFSFVEREDGLDDVNLSIKKIRTIVKYVRSSPARLQKFKACIEEEKIESKSLVSMDVDTRCNSTFLMLESALKIKKAFSNLLLKDSNCEKELKKCEGGLISGADWTNHTDMSVKTMAQKMQKKYKKYWGDADKLNQFLFIAGVLDPRRKWKYIEWVVAENFNKDSAAIFLIKLEHNMLSLFDMYHSAMPQKEHDEVSSISSTFVSNAMWGNDVMDIDAMMTKRFEMAMGSSETTTRKTELDKYLGEDREPMDLHFDILTWWKVQKCLNDLNLEQPTIIIDETVDETSGITDLT</sequence>
<evidence type="ECO:0000256" key="2">
    <source>
        <dbReference type="SAM" id="MobiDB-lite"/>
    </source>
</evidence>
<gene>
    <name evidence="4" type="ORF">LVIROSA_LOCUS28683</name>
</gene>
<name>A0AAU9NY88_9ASTR</name>
<dbReference type="AlphaFoldDB" id="A0AAU9NY88"/>
<evidence type="ECO:0000256" key="1">
    <source>
        <dbReference type="ARBA" id="ARBA00023125"/>
    </source>
</evidence>
<dbReference type="PANTHER" id="PTHR46481:SF8">
    <property type="entry name" value="ZINC FINGER BED DOMAIN-CONTAINING PROTEIN RICESLEEPER 1-LIKE"/>
    <property type="match status" value="1"/>
</dbReference>
<evidence type="ECO:0000313" key="5">
    <source>
        <dbReference type="Proteomes" id="UP001157418"/>
    </source>
</evidence>
<organism evidence="4 5">
    <name type="scientific">Lactuca virosa</name>
    <dbReference type="NCBI Taxonomy" id="75947"/>
    <lineage>
        <taxon>Eukaryota</taxon>
        <taxon>Viridiplantae</taxon>
        <taxon>Streptophyta</taxon>
        <taxon>Embryophyta</taxon>
        <taxon>Tracheophyta</taxon>
        <taxon>Spermatophyta</taxon>
        <taxon>Magnoliopsida</taxon>
        <taxon>eudicotyledons</taxon>
        <taxon>Gunneridae</taxon>
        <taxon>Pentapetalae</taxon>
        <taxon>asterids</taxon>
        <taxon>campanulids</taxon>
        <taxon>Asterales</taxon>
        <taxon>Asteraceae</taxon>
        <taxon>Cichorioideae</taxon>
        <taxon>Cichorieae</taxon>
        <taxon>Lactucinae</taxon>
        <taxon>Lactuca</taxon>
    </lineage>
</organism>
<evidence type="ECO:0000259" key="3">
    <source>
        <dbReference type="Pfam" id="PF14372"/>
    </source>
</evidence>
<dbReference type="InterPro" id="IPR012337">
    <property type="entry name" value="RNaseH-like_sf"/>
</dbReference>
<comment type="caution">
    <text evidence="4">The sequence shown here is derived from an EMBL/GenBank/DDBJ whole genome shotgun (WGS) entry which is preliminary data.</text>
</comment>
<accession>A0AAU9NY88</accession>
<protein>
    <recommendedName>
        <fullName evidence="3">hAT-like transposase RNase-H fold domain-containing protein</fullName>
    </recommendedName>
</protein>
<dbReference type="PANTHER" id="PTHR46481">
    <property type="entry name" value="ZINC FINGER BED DOMAIN-CONTAINING PROTEIN 4"/>
    <property type="match status" value="1"/>
</dbReference>
<dbReference type="Pfam" id="PF14372">
    <property type="entry name" value="hAT-like_RNase-H"/>
    <property type="match status" value="1"/>
</dbReference>
<dbReference type="InterPro" id="IPR025525">
    <property type="entry name" value="hAT-like_transposase_RNase-H"/>
</dbReference>
<dbReference type="EMBL" id="CAKMRJ010005412">
    <property type="protein sequence ID" value="CAH1442713.1"/>
    <property type="molecule type" value="Genomic_DNA"/>
</dbReference>
<reference evidence="4 5" key="1">
    <citation type="submission" date="2022-01" db="EMBL/GenBank/DDBJ databases">
        <authorList>
            <person name="Xiong W."/>
            <person name="Schranz E."/>
        </authorList>
    </citation>
    <scope>NUCLEOTIDE SEQUENCE [LARGE SCALE GENOMIC DNA]</scope>
</reference>
<dbReference type="InterPro" id="IPR052035">
    <property type="entry name" value="ZnF_BED_domain_contain"/>
</dbReference>
<keyword evidence="5" id="KW-1185">Reference proteome</keyword>
<dbReference type="GO" id="GO:0003677">
    <property type="term" value="F:DNA binding"/>
    <property type="evidence" value="ECO:0007669"/>
    <property type="project" value="UniProtKB-KW"/>
</dbReference>